<dbReference type="SUPFAM" id="SSF54675">
    <property type="entry name" value="Nicotinate/Quinolinate PRTase N-terminal domain-like"/>
    <property type="match status" value="2"/>
</dbReference>
<dbReference type="GO" id="GO:0016757">
    <property type="term" value="F:glycosyltransferase activity"/>
    <property type="evidence" value="ECO:0007669"/>
    <property type="project" value="UniProtKB-KW"/>
</dbReference>
<dbReference type="PANTHER" id="PTHR11098">
    <property type="entry name" value="NICOTINATE PHOSPHORIBOSYLTRANSFERASE"/>
    <property type="match status" value="1"/>
</dbReference>
<dbReference type="Proteomes" id="UP000723463">
    <property type="component" value="Unassembled WGS sequence"/>
</dbReference>
<dbReference type="GO" id="GO:0005829">
    <property type="term" value="C:cytosol"/>
    <property type="evidence" value="ECO:0007669"/>
    <property type="project" value="TreeGrafter"/>
</dbReference>
<evidence type="ECO:0000313" key="12">
    <source>
        <dbReference type="EMBL" id="KAF9536436.1"/>
    </source>
</evidence>
<evidence type="ECO:0000313" key="13">
    <source>
        <dbReference type="Proteomes" id="UP000723463"/>
    </source>
</evidence>
<organism evidence="12 13">
    <name type="scientific">Mortierella hygrophila</name>
    <dbReference type="NCBI Taxonomy" id="979708"/>
    <lineage>
        <taxon>Eukaryota</taxon>
        <taxon>Fungi</taxon>
        <taxon>Fungi incertae sedis</taxon>
        <taxon>Mucoromycota</taxon>
        <taxon>Mortierellomycotina</taxon>
        <taxon>Mortierellomycetes</taxon>
        <taxon>Mortierellales</taxon>
        <taxon>Mortierellaceae</taxon>
        <taxon>Mortierella</taxon>
    </lineage>
</organism>
<evidence type="ECO:0000259" key="11">
    <source>
        <dbReference type="Pfam" id="PF17767"/>
    </source>
</evidence>
<gene>
    <name evidence="12" type="primary">NPT1</name>
    <name evidence="12" type="ORF">EC957_010986</name>
</gene>
<evidence type="ECO:0000256" key="3">
    <source>
        <dbReference type="ARBA" id="ARBA00013236"/>
    </source>
</evidence>
<evidence type="ECO:0000256" key="1">
    <source>
        <dbReference type="ARBA" id="ARBA00004952"/>
    </source>
</evidence>
<dbReference type="InterPro" id="IPR041525">
    <property type="entry name" value="N/Namide_PRibTrfase"/>
</dbReference>
<evidence type="ECO:0000256" key="2">
    <source>
        <dbReference type="ARBA" id="ARBA00010897"/>
    </source>
</evidence>
<dbReference type="GO" id="GO:0034355">
    <property type="term" value="P:NAD+ biosynthetic process via the salvage pathway"/>
    <property type="evidence" value="ECO:0007669"/>
    <property type="project" value="TreeGrafter"/>
</dbReference>
<keyword evidence="6 8" id="KW-0662">Pyridine nucleotide biosynthesis</keyword>
<dbReference type="Gene3D" id="3.20.140.10">
    <property type="entry name" value="nicotinate phosphoribosyltransferase"/>
    <property type="match status" value="2"/>
</dbReference>
<keyword evidence="13" id="KW-1185">Reference proteome</keyword>
<dbReference type="InterPro" id="IPR006406">
    <property type="entry name" value="Nic_PRibTrfase"/>
</dbReference>
<comment type="pathway">
    <text evidence="1 8">Cofactor biosynthesis; NAD(+) biosynthesis; nicotinate D-ribonucleotide from nicotinate: step 1/1.</text>
</comment>
<feature type="domain" description="Nicotinate phosphoribosyltransferase N-terminal" evidence="11">
    <location>
        <begin position="20"/>
        <end position="145"/>
    </location>
</feature>
<sequence length="490" mass="54132">MAPPTTTEALPPSMACTSILDNDLYKFTMQQAVLQHYPNTPCSYHFTNRSPLRARLPRAALPWLQEKIDSMATVRLTPEERVFLERRCPYLKAAYLDWLEGTFRFCPREEVKIEWKTGGGSLVVQSEPGSPRLDASGDLQEVPLTNNAGLNTRVSQLQHEQQTTTNKDDIVEITIQGEWAQVILYEVPILALVSEAYFRFGDQDWSYAGQFESARSKSERLVAAGASFAEFGTRRRRDYETQRIVMQGLIAGSASATTKDDSEAVAMTAAEATAAGKGFLTGTSNLHFAHTMDLLPIGTMAHEWFMGTAAILSDASLANAEALSRWAQTYPHQALGIALTDTFTTAAFLKTFRGPLARDWIGVRHDSGDPFEFMDRMIQHYDQDPLVGPEMRRKKKIVFSDGLDTDLAIRLYEAAVQKGIGATFGIGTHFTNDYHHLSGTKGETSPAMNIVIKLHSCAGRECVKLSDDHGKESGSPEAVAQVKQQTATLA</sequence>
<evidence type="ECO:0000256" key="8">
    <source>
        <dbReference type="RuleBase" id="RU003838"/>
    </source>
</evidence>
<evidence type="ECO:0000256" key="6">
    <source>
        <dbReference type="ARBA" id="ARBA00022642"/>
    </source>
</evidence>
<evidence type="ECO:0000256" key="7">
    <source>
        <dbReference type="ARBA" id="ARBA00048668"/>
    </source>
</evidence>
<dbReference type="PIRSF" id="PIRSF000484">
    <property type="entry name" value="NAPRT"/>
    <property type="match status" value="1"/>
</dbReference>
<keyword evidence="5 8" id="KW-0436">Ligase</keyword>
<dbReference type="NCBIfam" id="TIGR01514">
    <property type="entry name" value="NAPRTase"/>
    <property type="match status" value="1"/>
</dbReference>
<evidence type="ECO:0000256" key="5">
    <source>
        <dbReference type="ARBA" id="ARBA00022598"/>
    </source>
</evidence>
<dbReference type="EC" id="6.3.4.21" evidence="3 8"/>
<evidence type="ECO:0000256" key="9">
    <source>
        <dbReference type="SAM" id="MobiDB-lite"/>
    </source>
</evidence>
<dbReference type="SUPFAM" id="SSF51690">
    <property type="entry name" value="Nicotinate/Quinolinate PRTase C-terminal domain-like"/>
    <property type="match status" value="1"/>
</dbReference>
<keyword evidence="12" id="KW-0808">Transferase</keyword>
<accession>A0A9P6JXL1</accession>
<reference evidence="12" key="1">
    <citation type="journal article" date="2020" name="Fungal Divers.">
        <title>Resolving the Mortierellaceae phylogeny through synthesis of multi-gene phylogenetics and phylogenomics.</title>
        <authorList>
            <person name="Vandepol N."/>
            <person name="Liber J."/>
            <person name="Desiro A."/>
            <person name="Na H."/>
            <person name="Kennedy M."/>
            <person name="Barry K."/>
            <person name="Grigoriev I.V."/>
            <person name="Miller A.N."/>
            <person name="O'Donnell K."/>
            <person name="Stajich J.E."/>
            <person name="Bonito G."/>
        </authorList>
    </citation>
    <scope>NUCLEOTIDE SEQUENCE</scope>
    <source>
        <strain evidence="12">NRRL 2591</strain>
    </source>
</reference>
<dbReference type="InterPro" id="IPR007229">
    <property type="entry name" value="Nic_PRibTrfase-Fam"/>
</dbReference>
<name>A0A9P6JXL1_9FUNG</name>
<evidence type="ECO:0000256" key="4">
    <source>
        <dbReference type="ARBA" id="ARBA00022553"/>
    </source>
</evidence>
<keyword evidence="12" id="KW-0328">Glycosyltransferase</keyword>
<dbReference type="AlphaFoldDB" id="A0A9P6JXL1"/>
<comment type="similarity">
    <text evidence="2 8">Belongs to the NAPRTase family.</text>
</comment>
<comment type="caution">
    <text evidence="12">The sequence shown here is derived from an EMBL/GenBank/DDBJ whole genome shotgun (WGS) entry which is preliminary data.</text>
</comment>
<dbReference type="GO" id="GO:0004516">
    <property type="term" value="F:nicotinate phosphoribosyltransferase activity"/>
    <property type="evidence" value="ECO:0007669"/>
    <property type="project" value="UniProtKB-UniRule"/>
</dbReference>
<feature type="region of interest" description="Disordered" evidence="9">
    <location>
        <begin position="466"/>
        <end position="490"/>
    </location>
</feature>
<comment type="catalytic activity">
    <reaction evidence="7 8">
        <text>5-phospho-alpha-D-ribose 1-diphosphate + nicotinate + ATP + H2O = nicotinate beta-D-ribonucleotide + ADP + phosphate + diphosphate</text>
        <dbReference type="Rhea" id="RHEA:36163"/>
        <dbReference type="ChEBI" id="CHEBI:15377"/>
        <dbReference type="ChEBI" id="CHEBI:30616"/>
        <dbReference type="ChEBI" id="CHEBI:32544"/>
        <dbReference type="ChEBI" id="CHEBI:33019"/>
        <dbReference type="ChEBI" id="CHEBI:43474"/>
        <dbReference type="ChEBI" id="CHEBI:57502"/>
        <dbReference type="ChEBI" id="CHEBI:58017"/>
        <dbReference type="ChEBI" id="CHEBI:456216"/>
        <dbReference type="EC" id="6.3.4.21"/>
    </reaction>
</comment>
<evidence type="ECO:0000259" key="10">
    <source>
        <dbReference type="Pfam" id="PF04095"/>
    </source>
</evidence>
<dbReference type="EMBL" id="JAAAXW010000720">
    <property type="protein sequence ID" value="KAF9536436.1"/>
    <property type="molecule type" value="Genomic_DNA"/>
</dbReference>
<keyword evidence="4" id="KW-0597">Phosphoprotein</keyword>
<protein>
    <recommendedName>
        <fullName evidence="3 8">Nicotinate phosphoribosyltransferase</fullName>
        <ecNumber evidence="3 8">6.3.4.21</ecNumber>
    </recommendedName>
</protein>
<comment type="function">
    <text evidence="8">Catalyzes the synthesis of beta-nicotinate D-ribonucleotide from nicotinate and 5-phospho-D-ribose 1-phosphate at the expense of ATP.</text>
</comment>
<dbReference type="InterPro" id="IPR036068">
    <property type="entry name" value="Nicotinate_pribotase-like_C"/>
</dbReference>
<dbReference type="Pfam" id="PF17767">
    <property type="entry name" value="NAPRTase_N"/>
    <property type="match status" value="1"/>
</dbReference>
<comment type="PTM">
    <text evidence="8">Transiently phosphorylated on a His residue during the reaction cycle. Phosphorylation strongly increases the affinity for substrates and increases the rate of nicotinate D-ribonucleotide production. Dephosphorylation regenerates the low-affinity form of the enzyme, leading to product release.</text>
</comment>
<feature type="domain" description="Nicotinate/nicotinamide phosphoribosyltransferase" evidence="10">
    <location>
        <begin position="228"/>
        <end position="485"/>
    </location>
</feature>
<proteinExistence type="inferred from homology"/>
<dbReference type="Pfam" id="PF04095">
    <property type="entry name" value="NAPRTase"/>
    <property type="match status" value="1"/>
</dbReference>
<dbReference type="InterPro" id="IPR040727">
    <property type="entry name" value="NAPRTase_N"/>
</dbReference>
<dbReference type="PANTHER" id="PTHR11098:SF1">
    <property type="entry name" value="NICOTINATE PHOSPHORIBOSYLTRANSFERASE"/>
    <property type="match status" value="1"/>
</dbReference>